<comment type="similarity">
    <text evidence="1">Belongs to the enoyl-CoA hydratase/isomerase family.</text>
</comment>
<gene>
    <name evidence="2" type="ORF">HYN46_15985</name>
</gene>
<dbReference type="GO" id="GO:0004300">
    <property type="term" value="F:enoyl-CoA hydratase activity"/>
    <property type="evidence" value="ECO:0007669"/>
    <property type="project" value="UniProtKB-EC"/>
</dbReference>
<dbReference type="Pfam" id="PF00378">
    <property type="entry name" value="ECH_1"/>
    <property type="match status" value="1"/>
</dbReference>
<dbReference type="PANTHER" id="PTHR43802:SF1">
    <property type="entry name" value="IP11341P-RELATED"/>
    <property type="match status" value="1"/>
</dbReference>
<dbReference type="AlphaFoldDB" id="A0A345PA98"/>
<dbReference type="OrthoDB" id="9807606at2"/>
<protein>
    <submittedName>
        <fullName evidence="2">Enoyl-CoA hydratase</fullName>
        <ecNumber evidence="2">4.2.1.17</ecNumber>
    </submittedName>
</protein>
<dbReference type="InterPro" id="IPR014748">
    <property type="entry name" value="Enoyl-CoA_hydra_C"/>
</dbReference>
<organism evidence="2 3">
    <name type="scientific">Aquirhabdus parva</name>
    <dbReference type="NCBI Taxonomy" id="2283318"/>
    <lineage>
        <taxon>Bacteria</taxon>
        <taxon>Pseudomonadati</taxon>
        <taxon>Pseudomonadota</taxon>
        <taxon>Gammaproteobacteria</taxon>
        <taxon>Moraxellales</taxon>
        <taxon>Moraxellaceae</taxon>
        <taxon>Aquirhabdus</taxon>
    </lineage>
</organism>
<evidence type="ECO:0000313" key="2">
    <source>
        <dbReference type="EMBL" id="AXI04207.1"/>
    </source>
</evidence>
<dbReference type="NCBIfam" id="NF005126">
    <property type="entry name" value="PRK06563.1"/>
    <property type="match status" value="1"/>
</dbReference>
<evidence type="ECO:0000256" key="1">
    <source>
        <dbReference type="ARBA" id="ARBA00005254"/>
    </source>
</evidence>
<dbReference type="Gene3D" id="3.90.226.10">
    <property type="entry name" value="2-enoyl-CoA Hydratase, Chain A, domain 1"/>
    <property type="match status" value="1"/>
</dbReference>
<dbReference type="InterPro" id="IPR001753">
    <property type="entry name" value="Enoyl-CoA_hydra/iso"/>
</dbReference>
<name>A0A345PA98_9GAMM</name>
<keyword evidence="2" id="KW-0456">Lyase</keyword>
<keyword evidence="3" id="KW-1185">Reference proteome</keyword>
<dbReference type="RefSeq" id="WP_114900315.1">
    <property type="nucleotide sequence ID" value="NZ_CP031222.1"/>
</dbReference>
<dbReference type="EMBL" id="CP031222">
    <property type="protein sequence ID" value="AXI04207.1"/>
    <property type="molecule type" value="Genomic_DNA"/>
</dbReference>
<dbReference type="Proteomes" id="UP000253940">
    <property type="component" value="Chromosome"/>
</dbReference>
<dbReference type="InterPro" id="IPR029045">
    <property type="entry name" value="ClpP/crotonase-like_dom_sf"/>
</dbReference>
<dbReference type="EC" id="4.2.1.17" evidence="2"/>
<dbReference type="SUPFAM" id="SSF52096">
    <property type="entry name" value="ClpP/crotonase"/>
    <property type="match status" value="1"/>
</dbReference>
<dbReference type="PANTHER" id="PTHR43802">
    <property type="entry name" value="ENOYL-COA HYDRATASE"/>
    <property type="match status" value="1"/>
</dbReference>
<accession>A0A345PA98</accession>
<sequence length="262" mass="28842">MDQSHILVEKRGHLLLIGFNRPEKLNAFTPELIHELAAAYTQLAKDPELRCGVVWAQGKDFTAGLDMPAIAKYLPKSLIKPLVPRGMIDPWGVSTPQCPKPIVTAVQGRCFTLGIELMLSGQVSVAAESAKFTQYEVSRGLFPFGGGTVRWPQSVGLNNAYRYILTGDWFDAHEAYRLGVVQQVVPDGQELQTAIEIAQKIAAQAPLGVQAILKSTRLAQAEGSRTALSRIKWQILRLFLSKDAKRGVEAFKNRTTAKFEGN</sequence>
<proteinExistence type="inferred from homology"/>
<dbReference type="Gene3D" id="1.10.12.10">
    <property type="entry name" value="Lyase 2-enoyl-coa Hydratase, Chain A, domain 2"/>
    <property type="match status" value="1"/>
</dbReference>
<dbReference type="KEGG" id="mbah:HYN46_15985"/>
<evidence type="ECO:0000313" key="3">
    <source>
        <dbReference type="Proteomes" id="UP000253940"/>
    </source>
</evidence>
<reference evidence="2 3" key="1">
    <citation type="submission" date="2018-07" db="EMBL/GenBank/DDBJ databases">
        <title>Genome sequencing of Moraxellaceae gen. HYN0046.</title>
        <authorList>
            <person name="Kim M."/>
            <person name="Yi H."/>
        </authorList>
    </citation>
    <scope>NUCLEOTIDE SEQUENCE [LARGE SCALE GENOMIC DNA]</scope>
    <source>
        <strain evidence="2 3">HYN0046</strain>
    </source>
</reference>
<dbReference type="CDD" id="cd06558">
    <property type="entry name" value="crotonase-like"/>
    <property type="match status" value="1"/>
</dbReference>